<protein>
    <recommendedName>
        <fullName evidence="2">DUF6534 domain-containing protein</fullName>
    </recommendedName>
</protein>
<evidence type="ECO:0000256" key="1">
    <source>
        <dbReference type="SAM" id="Phobius"/>
    </source>
</evidence>
<dbReference type="PANTHER" id="PTHR40465">
    <property type="entry name" value="CHROMOSOME 1, WHOLE GENOME SHOTGUN SEQUENCE"/>
    <property type="match status" value="1"/>
</dbReference>
<dbReference type="PANTHER" id="PTHR40465:SF1">
    <property type="entry name" value="DUF6534 DOMAIN-CONTAINING PROTEIN"/>
    <property type="match status" value="1"/>
</dbReference>
<dbReference type="Pfam" id="PF20152">
    <property type="entry name" value="DUF6534"/>
    <property type="match status" value="1"/>
</dbReference>
<evidence type="ECO:0000259" key="2">
    <source>
        <dbReference type="Pfam" id="PF20152"/>
    </source>
</evidence>
<keyword evidence="1" id="KW-1133">Transmembrane helix</keyword>
<evidence type="ECO:0000313" key="3">
    <source>
        <dbReference type="EMBL" id="KAK7682612.1"/>
    </source>
</evidence>
<keyword evidence="1" id="KW-0472">Membrane</keyword>
<dbReference type="InterPro" id="IPR045339">
    <property type="entry name" value="DUF6534"/>
</dbReference>
<feature type="transmembrane region" description="Helical" evidence="1">
    <location>
        <begin position="144"/>
        <end position="162"/>
    </location>
</feature>
<accession>A0AAW0FRB0</accession>
<proteinExistence type="predicted"/>
<keyword evidence="1" id="KW-0812">Transmembrane</keyword>
<feature type="domain" description="DUF6534" evidence="2">
    <location>
        <begin position="120"/>
        <end position="185"/>
    </location>
</feature>
<dbReference type="EMBL" id="JASBNA010000035">
    <property type="protein sequence ID" value="KAK7682612.1"/>
    <property type="molecule type" value="Genomic_DNA"/>
</dbReference>
<keyword evidence="4" id="KW-1185">Reference proteome</keyword>
<reference evidence="3 4" key="1">
    <citation type="submission" date="2022-09" db="EMBL/GenBank/DDBJ databases">
        <authorList>
            <person name="Palmer J.M."/>
        </authorList>
    </citation>
    <scope>NUCLEOTIDE SEQUENCE [LARGE SCALE GENOMIC DNA]</scope>
    <source>
        <strain evidence="3 4">DSM 7382</strain>
    </source>
</reference>
<organism evidence="3 4">
    <name type="scientific">Cerrena zonata</name>
    <dbReference type="NCBI Taxonomy" id="2478898"/>
    <lineage>
        <taxon>Eukaryota</taxon>
        <taxon>Fungi</taxon>
        <taxon>Dikarya</taxon>
        <taxon>Basidiomycota</taxon>
        <taxon>Agaricomycotina</taxon>
        <taxon>Agaricomycetes</taxon>
        <taxon>Polyporales</taxon>
        <taxon>Cerrenaceae</taxon>
        <taxon>Cerrena</taxon>
    </lineage>
</organism>
<evidence type="ECO:0000313" key="4">
    <source>
        <dbReference type="Proteomes" id="UP001385951"/>
    </source>
</evidence>
<name>A0AAW0FRB0_9APHY</name>
<feature type="transmembrane region" description="Helical" evidence="1">
    <location>
        <begin position="178"/>
        <end position="196"/>
    </location>
</feature>
<dbReference type="AlphaFoldDB" id="A0AAW0FRB0"/>
<dbReference type="Proteomes" id="UP001385951">
    <property type="component" value="Unassembled WGS sequence"/>
</dbReference>
<comment type="caution">
    <text evidence="3">The sequence shown here is derived from an EMBL/GenBank/DDBJ whole genome shotgun (WGS) entry which is preliminary data.</text>
</comment>
<sequence>MLVTTLDIYYLAFPNDRLGQKAVVAFTYTVELLQTVLSTRDAFRNFGTGWGNMNDLDAVGWLWFSVPVLGSISKSESSSLSYFRLGQSGSWTEQLAAQVSCSMLGVSISSANELGLQALFLWSKTGFRATTTLLSKIIRITLETGLACATLAILDLALFLAFQENNYHLAPSIALSKIYANSLLVVSVDGLCLFYTRR</sequence>
<gene>
    <name evidence="3" type="ORF">QCA50_014412</name>
</gene>